<evidence type="ECO:0000256" key="5">
    <source>
        <dbReference type="ARBA" id="ARBA00023163"/>
    </source>
</evidence>
<protein>
    <submittedName>
        <fullName evidence="10">Cell cycle response regulator CtrA</fullName>
    </submittedName>
</protein>
<dbReference type="SMART" id="SM00448">
    <property type="entry name" value="REC"/>
    <property type="match status" value="1"/>
</dbReference>
<dbReference type="PANTHER" id="PTHR48111:SF22">
    <property type="entry name" value="REGULATOR OF RPOS"/>
    <property type="match status" value="1"/>
</dbReference>
<sequence length="230" mass="26237">MKDLHILIVEDDEELAKSLQLFLGDVAQTTVSHDGFEGQMLGQEGIYDLVVLDLMLPQVSGYDILKHWRNEDHLSMPVLILTAKDTLDDKVHGFQLGADDYLTKPFHREELLMRVKALLKRSGHLGNDNQLAMGPFKVNLSSRIVSVNDKQLELNGKEFDLLVYFIQNPDTIITKDQIFDRLWGFESETAISVVEVYMSNLRKKLKQTSGLQPIKTLRNVGYMFETEALD</sequence>
<evidence type="ECO:0000256" key="1">
    <source>
        <dbReference type="ARBA" id="ARBA00022553"/>
    </source>
</evidence>
<feature type="domain" description="Response regulatory" evidence="8">
    <location>
        <begin position="5"/>
        <end position="119"/>
    </location>
</feature>
<organism evidence="10 11">
    <name type="scientific">Lentilactobacillus kisonensis DSM 19906 = JCM 15041</name>
    <dbReference type="NCBI Taxonomy" id="1423766"/>
    <lineage>
        <taxon>Bacteria</taxon>
        <taxon>Bacillati</taxon>
        <taxon>Bacillota</taxon>
        <taxon>Bacilli</taxon>
        <taxon>Lactobacillales</taxon>
        <taxon>Lactobacillaceae</taxon>
        <taxon>Lentilactobacillus</taxon>
    </lineage>
</organism>
<evidence type="ECO:0000256" key="3">
    <source>
        <dbReference type="ARBA" id="ARBA00023015"/>
    </source>
</evidence>
<evidence type="ECO:0000259" key="9">
    <source>
        <dbReference type="PROSITE" id="PS51755"/>
    </source>
</evidence>
<comment type="caution">
    <text evidence="10">The sequence shown here is derived from an EMBL/GenBank/DDBJ whole genome shotgun (WGS) entry which is preliminary data.</text>
</comment>
<dbReference type="InterPro" id="IPR036388">
    <property type="entry name" value="WH-like_DNA-bd_sf"/>
</dbReference>
<evidence type="ECO:0000256" key="2">
    <source>
        <dbReference type="ARBA" id="ARBA00023012"/>
    </source>
</evidence>
<feature type="DNA-binding region" description="OmpR/PhoB-type" evidence="7">
    <location>
        <begin position="128"/>
        <end position="226"/>
    </location>
</feature>
<dbReference type="Pfam" id="PF00486">
    <property type="entry name" value="Trans_reg_C"/>
    <property type="match status" value="1"/>
</dbReference>
<evidence type="ECO:0000313" key="10">
    <source>
        <dbReference type="EMBL" id="KRL20417.1"/>
    </source>
</evidence>
<dbReference type="PROSITE" id="PS50110">
    <property type="entry name" value="RESPONSE_REGULATORY"/>
    <property type="match status" value="1"/>
</dbReference>
<proteinExistence type="predicted"/>
<keyword evidence="1 6" id="KW-0597">Phosphoprotein</keyword>
<dbReference type="InterPro" id="IPR011006">
    <property type="entry name" value="CheY-like_superfamily"/>
</dbReference>
<dbReference type="SUPFAM" id="SSF52172">
    <property type="entry name" value="CheY-like"/>
    <property type="match status" value="1"/>
</dbReference>
<dbReference type="SMART" id="SM00862">
    <property type="entry name" value="Trans_reg_C"/>
    <property type="match status" value="1"/>
</dbReference>
<dbReference type="AlphaFoldDB" id="A0A0R1NJG5"/>
<dbReference type="Gene3D" id="3.40.50.2300">
    <property type="match status" value="1"/>
</dbReference>
<dbReference type="GO" id="GO:0000156">
    <property type="term" value="F:phosphorelay response regulator activity"/>
    <property type="evidence" value="ECO:0007669"/>
    <property type="project" value="TreeGrafter"/>
</dbReference>
<dbReference type="EMBL" id="AZEB01000027">
    <property type="protein sequence ID" value="KRL20417.1"/>
    <property type="molecule type" value="Genomic_DNA"/>
</dbReference>
<keyword evidence="11" id="KW-1185">Reference proteome</keyword>
<dbReference type="InterPro" id="IPR001789">
    <property type="entry name" value="Sig_transdc_resp-reg_receiver"/>
</dbReference>
<dbReference type="GO" id="GO:0005829">
    <property type="term" value="C:cytosol"/>
    <property type="evidence" value="ECO:0007669"/>
    <property type="project" value="TreeGrafter"/>
</dbReference>
<dbReference type="RefSeq" id="WP_008855593.1">
    <property type="nucleotide sequence ID" value="NZ_AZEB01000027.1"/>
</dbReference>
<dbReference type="CDD" id="cd00383">
    <property type="entry name" value="trans_reg_C"/>
    <property type="match status" value="1"/>
</dbReference>
<dbReference type="PATRIC" id="fig|1423766.4.peg.1558"/>
<dbReference type="PANTHER" id="PTHR48111">
    <property type="entry name" value="REGULATOR OF RPOS"/>
    <property type="match status" value="1"/>
</dbReference>
<dbReference type="GO" id="GO:0032993">
    <property type="term" value="C:protein-DNA complex"/>
    <property type="evidence" value="ECO:0007669"/>
    <property type="project" value="TreeGrafter"/>
</dbReference>
<dbReference type="PROSITE" id="PS51755">
    <property type="entry name" value="OMPR_PHOB"/>
    <property type="match status" value="1"/>
</dbReference>
<dbReference type="Proteomes" id="UP000051439">
    <property type="component" value="Unassembled WGS sequence"/>
</dbReference>
<accession>A0A0R1NJG5</accession>
<dbReference type="InterPro" id="IPR039420">
    <property type="entry name" value="WalR-like"/>
</dbReference>
<dbReference type="InterPro" id="IPR001867">
    <property type="entry name" value="OmpR/PhoB-type_DNA-bd"/>
</dbReference>
<keyword evidence="2" id="KW-0902">Two-component regulatory system</keyword>
<evidence type="ECO:0000256" key="6">
    <source>
        <dbReference type="PROSITE-ProRule" id="PRU00169"/>
    </source>
</evidence>
<evidence type="ECO:0000256" key="4">
    <source>
        <dbReference type="ARBA" id="ARBA00023125"/>
    </source>
</evidence>
<dbReference type="GO" id="GO:0000976">
    <property type="term" value="F:transcription cis-regulatory region binding"/>
    <property type="evidence" value="ECO:0007669"/>
    <property type="project" value="TreeGrafter"/>
</dbReference>
<feature type="modified residue" description="4-aspartylphosphate" evidence="6">
    <location>
        <position position="53"/>
    </location>
</feature>
<evidence type="ECO:0000313" key="11">
    <source>
        <dbReference type="Proteomes" id="UP000051439"/>
    </source>
</evidence>
<evidence type="ECO:0000256" key="7">
    <source>
        <dbReference type="PROSITE-ProRule" id="PRU01091"/>
    </source>
</evidence>
<gene>
    <name evidence="10" type="ORF">FC98_GL001504</name>
</gene>
<feature type="domain" description="OmpR/PhoB-type" evidence="9">
    <location>
        <begin position="128"/>
        <end position="226"/>
    </location>
</feature>
<keyword evidence="5" id="KW-0804">Transcription</keyword>
<dbReference type="Gene3D" id="6.10.250.690">
    <property type="match status" value="1"/>
</dbReference>
<evidence type="ECO:0000259" key="8">
    <source>
        <dbReference type="PROSITE" id="PS50110"/>
    </source>
</evidence>
<dbReference type="Pfam" id="PF00072">
    <property type="entry name" value="Response_reg"/>
    <property type="match status" value="1"/>
</dbReference>
<reference evidence="10 11" key="1">
    <citation type="journal article" date="2015" name="Genome Announc.">
        <title>Expanding the biotechnology potential of lactobacilli through comparative genomics of 213 strains and associated genera.</title>
        <authorList>
            <person name="Sun Z."/>
            <person name="Harris H.M."/>
            <person name="McCann A."/>
            <person name="Guo C."/>
            <person name="Argimon S."/>
            <person name="Zhang W."/>
            <person name="Yang X."/>
            <person name="Jeffery I.B."/>
            <person name="Cooney J.C."/>
            <person name="Kagawa T.F."/>
            <person name="Liu W."/>
            <person name="Song Y."/>
            <person name="Salvetti E."/>
            <person name="Wrobel A."/>
            <person name="Rasinkangas P."/>
            <person name="Parkhill J."/>
            <person name="Rea M.C."/>
            <person name="O'Sullivan O."/>
            <person name="Ritari J."/>
            <person name="Douillard F.P."/>
            <person name="Paul Ross R."/>
            <person name="Yang R."/>
            <person name="Briner A.E."/>
            <person name="Felis G.E."/>
            <person name="de Vos W.M."/>
            <person name="Barrangou R."/>
            <person name="Klaenhammer T.R."/>
            <person name="Caufield P.W."/>
            <person name="Cui Y."/>
            <person name="Zhang H."/>
            <person name="O'Toole P.W."/>
        </authorList>
    </citation>
    <scope>NUCLEOTIDE SEQUENCE [LARGE SCALE GENOMIC DNA]</scope>
    <source>
        <strain evidence="10 11">DSM 19906</strain>
    </source>
</reference>
<dbReference type="Gene3D" id="1.10.10.10">
    <property type="entry name" value="Winged helix-like DNA-binding domain superfamily/Winged helix DNA-binding domain"/>
    <property type="match status" value="1"/>
</dbReference>
<name>A0A0R1NJG5_9LACO</name>
<dbReference type="GO" id="GO:0006355">
    <property type="term" value="P:regulation of DNA-templated transcription"/>
    <property type="evidence" value="ECO:0007669"/>
    <property type="project" value="InterPro"/>
</dbReference>
<keyword evidence="3" id="KW-0805">Transcription regulation</keyword>
<keyword evidence="4 7" id="KW-0238">DNA-binding</keyword>